<accession>A0A0R2LIK8</accession>
<dbReference type="NCBIfam" id="TIGR01484">
    <property type="entry name" value="HAD-SF-IIB"/>
    <property type="match status" value="1"/>
</dbReference>
<sequence>MYKIITSDMDETLLNDNKTITPKTIDAIKKASDAGVHFVPNTGRGFRSIQHNLIDLGLSQKPNEYVISNNGAVIVENKENQILQVNPLPFDVVEQIFEIGMQENVCVHVYTVDDLYIWNLNDDEKDYLTGRVKDWHIIRGTDIKFLQDTPITKIIFNIDEEARRISVQDYVHEHVKFALNVSFSSARYIEFNDPSADKGQATMALAERLGIKPSEVIAVGDNNNDLPMIKAAGLGISVANGQDYLQSEADYVTQADNNNDPMVEIINKFIFNEK</sequence>
<keyword evidence="2" id="KW-1185">Reference proteome</keyword>
<gene>
    <name evidence="1" type="ORF">IV66_GL001634</name>
</gene>
<organism evidence="1 2">
    <name type="scientific">Ligilactobacillus pobuzihii</name>
    <dbReference type="NCBI Taxonomy" id="449659"/>
    <lineage>
        <taxon>Bacteria</taxon>
        <taxon>Bacillati</taxon>
        <taxon>Bacillota</taxon>
        <taxon>Bacilli</taxon>
        <taxon>Lactobacillales</taxon>
        <taxon>Lactobacillaceae</taxon>
        <taxon>Ligilactobacillus</taxon>
    </lineage>
</organism>
<dbReference type="Pfam" id="PF08282">
    <property type="entry name" value="Hydrolase_3"/>
    <property type="match status" value="1"/>
</dbReference>
<dbReference type="InterPro" id="IPR000150">
    <property type="entry name" value="Cof"/>
</dbReference>
<dbReference type="CDD" id="cd07516">
    <property type="entry name" value="HAD_Pase"/>
    <property type="match status" value="1"/>
</dbReference>
<dbReference type="GO" id="GO:0000287">
    <property type="term" value="F:magnesium ion binding"/>
    <property type="evidence" value="ECO:0007669"/>
    <property type="project" value="TreeGrafter"/>
</dbReference>
<dbReference type="OrthoDB" id="9790031at2"/>
<keyword evidence="1" id="KW-0378">Hydrolase</keyword>
<comment type="caution">
    <text evidence="1">The sequence shown here is derived from an EMBL/GenBank/DDBJ whole genome shotgun (WGS) entry which is preliminary data.</text>
</comment>
<dbReference type="STRING" id="449659.IV66_GL001634"/>
<dbReference type="SFLD" id="SFLDS00003">
    <property type="entry name" value="Haloacid_Dehalogenase"/>
    <property type="match status" value="1"/>
</dbReference>
<dbReference type="EMBL" id="JQCN01000034">
    <property type="protein sequence ID" value="KRN99146.1"/>
    <property type="molecule type" value="Genomic_DNA"/>
</dbReference>
<dbReference type="InterPro" id="IPR023214">
    <property type="entry name" value="HAD_sf"/>
</dbReference>
<dbReference type="RefSeq" id="WP_017867172.1">
    <property type="nucleotide sequence ID" value="NZ_BJYB01000013.1"/>
</dbReference>
<dbReference type="Proteomes" id="UP000051886">
    <property type="component" value="Unassembled WGS sequence"/>
</dbReference>
<dbReference type="NCBIfam" id="TIGR00099">
    <property type="entry name" value="Cof-subfamily"/>
    <property type="match status" value="1"/>
</dbReference>
<dbReference type="GO" id="GO:0005829">
    <property type="term" value="C:cytosol"/>
    <property type="evidence" value="ECO:0007669"/>
    <property type="project" value="TreeGrafter"/>
</dbReference>
<dbReference type="InterPro" id="IPR036412">
    <property type="entry name" value="HAD-like_sf"/>
</dbReference>
<dbReference type="PANTHER" id="PTHR10000">
    <property type="entry name" value="PHOSPHOSERINE PHOSPHATASE"/>
    <property type="match status" value="1"/>
</dbReference>
<dbReference type="PATRIC" id="fig|449659.4.peg.1667"/>
<dbReference type="PANTHER" id="PTHR10000:SF8">
    <property type="entry name" value="HAD SUPERFAMILY HYDROLASE-LIKE, TYPE 3"/>
    <property type="match status" value="1"/>
</dbReference>
<dbReference type="Gene3D" id="3.40.50.1000">
    <property type="entry name" value="HAD superfamily/HAD-like"/>
    <property type="match status" value="1"/>
</dbReference>
<dbReference type="SUPFAM" id="SSF56784">
    <property type="entry name" value="HAD-like"/>
    <property type="match status" value="1"/>
</dbReference>
<protein>
    <submittedName>
        <fullName evidence="1">HAD superfamily hydrolase</fullName>
    </submittedName>
</protein>
<reference evidence="1 2" key="1">
    <citation type="journal article" date="2015" name="Genome Announc.">
        <title>Expanding the biotechnology potential of lactobacilli through comparative genomics of 213 strains and associated genera.</title>
        <authorList>
            <person name="Sun Z."/>
            <person name="Harris H.M."/>
            <person name="McCann A."/>
            <person name="Guo C."/>
            <person name="Argimon S."/>
            <person name="Zhang W."/>
            <person name="Yang X."/>
            <person name="Jeffery I.B."/>
            <person name="Cooney J.C."/>
            <person name="Kagawa T.F."/>
            <person name="Liu W."/>
            <person name="Song Y."/>
            <person name="Salvetti E."/>
            <person name="Wrobel A."/>
            <person name="Rasinkangas P."/>
            <person name="Parkhill J."/>
            <person name="Rea M.C."/>
            <person name="O'Sullivan O."/>
            <person name="Ritari J."/>
            <person name="Douillard F.P."/>
            <person name="Paul Ross R."/>
            <person name="Yang R."/>
            <person name="Briner A.E."/>
            <person name="Felis G.E."/>
            <person name="de Vos W.M."/>
            <person name="Barrangou R."/>
            <person name="Klaenhammer T.R."/>
            <person name="Caufield P.W."/>
            <person name="Cui Y."/>
            <person name="Zhang H."/>
            <person name="O'Toole P.W."/>
        </authorList>
    </citation>
    <scope>NUCLEOTIDE SEQUENCE [LARGE SCALE GENOMIC DNA]</scope>
    <source>
        <strain evidence="1 2">NBRC 103219</strain>
    </source>
</reference>
<dbReference type="AlphaFoldDB" id="A0A0R2LIK8"/>
<dbReference type="SFLD" id="SFLDG01140">
    <property type="entry name" value="C2.B:_Phosphomannomutase_and_P"/>
    <property type="match status" value="1"/>
</dbReference>
<name>A0A0R2LIK8_9LACO</name>
<dbReference type="Gene3D" id="3.30.1240.10">
    <property type="match status" value="1"/>
</dbReference>
<evidence type="ECO:0000313" key="1">
    <source>
        <dbReference type="EMBL" id="KRN99146.1"/>
    </source>
</evidence>
<dbReference type="GO" id="GO:0016791">
    <property type="term" value="F:phosphatase activity"/>
    <property type="evidence" value="ECO:0007669"/>
    <property type="project" value="TreeGrafter"/>
</dbReference>
<evidence type="ECO:0000313" key="2">
    <source>
        <dbReference type="Proteomes" id="UP000051886"/>
    </source>
</evidence>
<dbReference type="InterPro" id="IPR006379">
    <property type="entry name" value="HAD-SF_hydro_IIB"/>
</dbReference>
<proteinExistence type="predicted"/>